<evidence type="ECO:0000256" key="1">
    <source>
        <dbReference type="SAM" id="MobiDB-lite"/>
    </source>
</evidence>
<evidence type="ECO:0000313" key="4">
    <source>
        <dbReference type="Proteomes" id="UP001209412"/>
    </source>
</evidence>
<protein>
    <submittedName>
        <fullName evidence="3">Uncharacterized protein</fullName>
    </submittedName>
</protein>
<dbReference type="RefSeq" id="WP_166618226.1">
    <property type="nucleotide sequence ID" value="NZ_JAMXWF010000110.1"/>
</dbReference>
<sequence length="80" mass="8860">MIQLKDSNFTHRKAPTVSTQSCRLPPRIQTTPQRNLPKNTEGPTLFEAAALPRTASKGRFGKYSGRSSIDWFSAVCCPAH</sequence>
<evidence type="ECO:0000313" key="3">
    <source>
        <dbReference type="EMBL" id="MDQ6414200.1"/>
    </source>
</evidence>
<feature type="region of interest" description="Disordered" evidence="1">
    <location>
        <begin position="1"/>
        <end position="41"/>
    </location>
</feature>
<evidence type="ECO:0000313" key="5">
    <source>
        <dbReference type="Proteomes" id="UP001242288"/>
    </source>
</evidence>
<organism evidence="3 5">
    <name type="scientific">Paraburkholderia madseniana</name>
    <dbReference type="NCBI Taxonomy" id="2599607"/>
    <lineage>
        <taxon>Bacteria</taxon>
        <taxon>Pseudomonadati</taxon>
        <taxon>Pseudomonadota</taxon>
        <taxon>Betaproteobacteria</taxon>
        <taxon>Burkholderiales</taxon>
        <taxon>Burkholderiaceae</taxon>
        <taxon>Paraburkholderia</taxon>
    </lineage>
</organism>
<name>A0AAP5F0N6_9BURK</name>
<dbReference type="EMBL" id="JAPKHW010000110">
    <property type="protein sequence ID" value="MCX4152389.1"/>
    <property type="molecule type" value="Genomic_DNA"/>
</dbReference>
<comment type="caution">
    <text evidence="3">The sequence shown here is derived from an EMBL/GenBank/DDBJ whole genome shotgun (WGS) entry which is preliminary data.</text>
</comment>
<dbReference type="Proteomes" id="UP001209412">
    <property type="component" value="Unassembled WGS sequence"/>
</dbReference>
<evidence type="ECO:0000313" key="2">
    <source>
        <dbReference type="EMBL" id="MCX4152389.1"/>
    </source>
</evidence>
<proteinExistence type="predicted"/>
<keyword evidence="4" id="KW-1185">Reference proteome</keyword>
<accession>A0AAP5F0N6</accession>
<dbReference type="Proteomes" id="UP001242288">
    <property type="component" value="Unassembled WGS sequence"/>
</dbReference>
<reference evidence="3" key="1">
    <citation type="submission" date="2022-06" db="EMBL/GenBank/DDBJ databases">
        <title>PHB producers.</title>
        <authorList>
            <person name="Besaury L."/>
        </authorList>
    </citation>
    <scope>NUCLEOTIDE SEQUENCE</scope>
    <source>
        <strain evidence="3 4">SEWS6</strain>
    </source>
</reference>
<gene>
    <name evidence="3" type="ORF">NIE36_44635</name>
    <name evidence="2" type="ORF">OSB80_44750</name>
</gene>
<feature type="compositionally biased region" description="Polar residues" evidence="1">
    <location>
        <begin position="16"/>
        <end position="41"/>
    </location>
</feature>
<dbReference type="EMBL" id="JAMXWF010000110">
    <property type="protein sequence ID" value="MDQ6414200.1"/>
    <property type="molecule type" value="Genomic_DNA"/>
</dbReference>
<dbReference type="AlphaFoldDB" id="A0AAP5F0N6"/>